<dbReference type="SMART" id="SM00292">
    <property type="entry name" value="BRCT"/>
    <property type="match status" value="2"/>
</dbReference>
<dbReference type="InterPro" id="IPR036420">
    <property type="entry name" value="BRCT_dom_sf"/>
</dbReference>
<dbReference type="GO" id="GO:0005634">
    <property type="term" value="C:nucleus"/>
    <property type="evidence" value="ECO:0007669"/>
    <property type="project" value="TreeGrafter"/>
</dbReference>
<dbReference type="SUPFAM" id="SSF52113">
    <property type="entry name" value="BRCT domain"/>
    <property type="match status" value="2"/>
</dbReference>
<dbReference type="PANTHER" id="PTHR15321">
    <property type="entry name" value="TUMOR SUPPRESSOR P53-BINDING PROTEIN 1"/>
    <property type="match status" value="1"/>
</dbReference>
<evidence type="ECO:0000313" key="3">
    <source>
        <dbReference type="Proteomes" id="UP001346149"/>
    </source>
</evidence>
<comment type="caution">
    <text evidence="2">The sequence shown here is derived from an EMBL/GenBank/DDBJ whole genome shotgun (WGS) entry which is preliminary data.</text>
</comment>
<dbReference type="Gene3D" id="3.40.50.10190">
    <property type="entry name" value="BRCT domain"/>
    <property type="match status" value="2"/>
</dbReference>
<protein>
    <recommendedName>
        <fullName evidence="1">BRCT domain-containing protein</fullName>
    </recommendedName>
</protein>
<name>A0AAN7KRD1_TRANT</name>
<proteinExistence type="predicted"/>
<sequence length="870" mass="96923">MLKSDECELGDVVELLIAASEALIINASVESDSTLCYLPPVAVVEMTLRVKQARLDVSEDLTLGTPSCNDGASSSETQDGISTMDACEDLGVSLDDHNNLDVCDLDISHVEETPICKNCVNHENSSEYLQENIDHLCPRSLTDDALAQGGLVNCSSLEVTEENPQNQDNIDTDIASGFYMPIYVDKICQASASNTLYVSTEDKKSGSSEARQTLYQPQPDMNLPSQHLEQNIRECTSRFQQGWFGGLTEKEVDAAAPLKQQTGRIVTKPFIGEMSFLSESADAAPDENSVIQERQYRGTEIASRSSIPPGLLCGKSDQGISFSQEVDRPLSPASLDPLCSIVPCSLSIENPGPPKMQSRDDEYIDAEDYNSPMSGAQLVKPSEISNPDSKVQVNQQKANLSTVDEECSEVVVRRQLSSLKSYSMLLCSGMNGLENWQLNSCLVSPLEHTTRLASSDIEMDANEPSGTSSAGLCPLNSVPKLSVVQYNEENHESDAADPSDEQARKRKSIDEFKIEALPVLPVKRKLPCILNRGKRVCVQVSRYPIENYFSREKELLGTEISGGIHTSNYLQKVQHGIYNPFVDKAPKEKKVRFAEPEIPLQQSDRSSHIVKSSRKNCSGTQSRERMRCHKQLLDPRTYSRKFLARCINDEKIFIFQYMEFLVTGFSIYEEKEIEGLIQRHGGNILLDIPSSKFWRKRSSAVRAQQPIVIAPKKLWTTKFLYGCAVQTLILQVSWLRDSITSGCIKSPEKYRIISYQAEVNTPNVIGEAFPLRNNRFIFENVGVMLHGKSSFFTKFAAIVKHAGGRVFTTLQQLLRSFDTKNVSIRTIAIELESTISRHLRHYAMETNIPIMPASWIVESLYAGKLLPLSY</sequence>
<feature type="domain" description="BRCT" evidence="1">
    <location>
        <begin position="650"/>
        <end position="752"/>
    </location>
</feature>
<accession>A0AAN7KRD1</accession>
<dbReference type="GO" id="GO:0045944">
    <property type="term" value="P:positive regulation of transcription by RNA polymerase II"/>
    <property type="evidence" value="ECO:0007669"/>
    <property type="project" value="TreeGrafter"/>
</dbReference>
<evidence type="ECO:0000313" key="2">
    <source>
        <dbReference type="EMBL" id="KAK4769268.1"/>
    </source>
</evidence>
<dbReference type="EMBL" id="JAXQNO010000021">
    <property type="protein sequence ID" value="KAK4769268.1"/>
    <property type="molecule type" value="Genomic_DNA"/>
</dbReference>
<dbReference type="PROSITE" id="PS50172">
    <property type="entry name" value="BRCT"/>
    <property type="match status" value="2"/>
</dbReference>
<gene>
    <name evidence="2" type="ORF">SAY86_027418</name>
</gene>
<dbReference type="Pfam" id="PF18428">
    <property type="entry name" value="BRCT_3"/>
    <property type="match status" value="1"/>
</dbReference>
<dbReference type="GO" id="GO:0000077">
    <property type="term" value="P:DNA damage checkpoint signaling"/>
    <property type="evidence" value="ECO:0007669"/>
    <property type="project" value="TreeGrafter"/>
</dbReference>
<evidence type="ECO:0000259" key="1">
    <source>
        <dbReference type="PROSITE" id="PS50172"/>
    </source>
</evidence>
<dbReference type="GO" id="GO:0042393">
    <property type="term" value="F:histone binding"/>
    <property type="evidence" value="ECO:0007669"/>
    <property type="project" value="TreeGrafter"/>
</dbReference>
<keyword evidence="3" id="KW-1185">Reference proteome</keyword>
<reference evidence="2 3" key="1">
    <citation type="journal article" date="2023" name="Hortic Res">
        <title>Pangenome of water caltrop reveals structural variations and asymmetric subgenome divergence after allopolyploidization.</title>
        <authorList>
            <person name="Zhang X."/>
            <person name="Chen Y."/>
            <person name="Wang L."/>
            <person name="Yuan Y."/>
            <person name="Fang M."/>
            <person name="Shi L."/>
            <person name="Lu R."/>
            <person name="Comes H.P."/>
            <person name="Ma Y."/>
            <person name="Chen Y."/>
            <person name="Huang G."/>
            <person name="Zhou Y."/>
            <person name="Zheng Z."/>
            <person name="Qiu Y."/>
        </authorList>
    </citation>
    <scope>NUCLEOTIDE SEQUENCE [LARGE SCALE GENOMIC DNA]</scope>
    <source>
        <strain evidence="2">F231</strain>
    </source>
</reference>
<dbReference type="Proteomes" id="UP001346149">
    <property type="component" value="Unassembled WGS sequence"/>
</dbReference>
<dbReference type="InterPro" id="IPR001357">
    <property type="entry name" value="BRCT_dom"/>
</dbReference>
<organism evidence="2 3">
    <name type="scientific">Trapa natans</name>
    <name type="common">Water chestnut</name>
    <dbReference type="NCBI Taxonomy" id="22666"/>
    <lineage>
        <taxon>Eukaryota</taxon>
        <taxon>Viridiplantae</taxon>
        <taxon>Streptophyta</taxon>
        <taxon>Embryophyta</taxon>
        <taxon>Tracheophyta</taxon>
        <taxon>Spermatophyta</taxon>
        <taxon>Magnoliopsida</taxon>
        <taxon>eudicotyledons</taxon>
        <taxon>Gunneridae</taxon>
        <taxon>Pentapetalae</taxon>
        <taxon>rosids</taxon>
        <taxon>malvids</taxon>
        <taxon>Myrtales</taxon>
        <taxon>Lythraceae</taxon>
        <taxon>Trapa</taxon>
    </lineage>
</organism>
<dbReference type="InterPro" id="IPR047252">
    <property type="entry name" value="TP53BP1-like"/>
</dbReference>
<feature type="domain" description="BRCT" evidence="1">
    <location>
        <begin position="773"/>
        <end position="870"/>
    </location>
</feature>
<dbReference type="AlphaFoldDB" id="A0AAN7KRD1"/>
<dbReference type="PANTHER" id="PTHR15321:SF3">
    <property type="entry name" value="TP53-BINDING PROTEIN 1"/>
    <property type="match status" value="1"/>
</dbReference>